<dbReference type="PROSITE" id="PS50879">
    <property type="entry name" value="RNASE_H_1"/>
    <property type="match status" value="1"/>
</dbReference>
<dbReference type="PANTHER" id="PTHR36688">
    <property type="entry name" value="ENDO/EXONUCLEASE/PHOSPHATASE DOMAIN-CONTAINING PROTEIN"/>
    <property type="match status" value="1"/>
</dbReference>
<evidence type="ECO:0000259" key="1">
    <source>
        <dbReference type="PROSITE" id="PS50878"/>
    </source>
</evidence>
<feature type="domain" description="Reverse transcriptase" evidence="1">
    <location>
        <begin position="165"/>
        <end position="431"/>
    </location>
</feature>
<evidence type="ECO:0000259" key="2">
    <source>
        <dbReference type="PROSITE" id="PS50879"/>
    </source>
</evidence>
<gene>
    <name evidence="3" type="ORF">BBRV_LOCUS117587</name>
</gene>
<feature type="domain" description="RNase H type-1" evidence="2">
    <location>
        <begin position="642"/>
        <end position="777"/>
    </location>
</feature>
<dbReference type="InterPro" id="IPR012337">
    <property type="entry name" value="RNaseH-like_sf"/>
</dbReference>
<dbReference type="PROSITE" id="PS50878">
    <property type="entry name" value="RT_POL"/>
    <property type="match status" value="1"/>
</dbReference>
<dbReference type="Gene3D" id="3.30.70.270">
    <property type="match status" value="1"/>
</dbReference>
<reference evidence="3" key="1">
    <citation type="submission" date="2020-07" db="EMBL/GenBank/DDBJ databases">
        <authorList>
            <person name="Ferguson B K."/>
        </authorList>
    </citation>
    <scope>NUCLEOTIDE SEQUENCE</scope>
    <source>
        <strain evidence="3">L06</strain>
    </source>
</reference>
<dbReference type="InterPro" id="IPR000477">
    <property type="entry name" value="RT_dom"/>
</dbReference>
<organism evidence="3">
    <name type="scientific">Bracon brevicornis</name>
    <dbReference type="NCBI Taxonomy" id="1563983"/>
    <lineage>
        <taxon>Eukaryota</taxon>
        <taxon>Metazoa</taxon>
        <taxon>Ecdysozoa</taxon>
        <taxon>Arthropoda</taxon>
        <taxon>Hexapoda</taxon>
        <taxon>Insecta</taxon>
        <taxon>Pterygota</taxon>
        <taxon>Neoptera</taxon>
        <taxon>Endopterygota</taxon>
        <taxon>Hymenoptera</taxon>
        <taxon>Apocrita</taxon>
        <taxon>Ichneumonoidea</taxon>
        <taxon>Braconidae</taxon>
        <taxon>Braconinae</taxon>
        <taxon>Bracon</taxon>
    </lineage>
</organism>
<dbReference type="GO" id="GO:0042575">
    <property type="term" value="C:DNA polymerase complex"/>
    <property type="evidence" value="ECO:0007669"/>
    <property type="project" value="UniProtKB-ARBA"/>
</dbReference>
<dbReference type="Pfam" id="PF00075">
    <property type="entry name" value="RNase_H"/>
    <property type="match status" value="1"/>
</dbReference>
<dbReference type="PANTHER" id="PTHR36688:SF1">
    <property type="entry name" value="ENDONUCLEASE_EXONUCLEASE_PHOSPHATASE DOMAIN-CONTAINING PROTEIN"/>
    <property type="match status" value="1"/>
</dbReference>
<sequence length="947" mass="108734">MNKRTIALKKLLENFNQQNLASLKQILKETQQELRKHKNQHFQNIANSLNSQTPIKKVWQIIKTFNNKQQTSNKINERTSIKLSEAMDKLSPPDNTNNNTKIKISENAGQDFIRSIWLPTNYEEINSIIHKSKSHTAPGSDGISNQTIKNLPKPAITKLTKIFNTMLQTGNIPQEWKKFEICLIPKPGNTGFRPIALSQCLMKIFEKIIMNRLEYFVETEYLLPTTQFGFRKGKSCSDNLAILTTDSYNAFAQGKEIGLLLLDIEGAYDNIIPQLLINNLEELRIPKQIIKLIANLVEERHANFYFNGELLETRKIRKGVPQGCVTSPILFNLYLRKIEQKINEKCRIVQFADDIALYSIGRDPNEIIENLETSINRLEPWLRSLGLNISTKKTKFMMLSRKKNSNENITIKVKNQQIKRSQSARFLGVTLDSKLTWKEHIKNTETSVNKCISALKTLTRTTWGGEINTLLRIHKSLIRAKMEYAFMCAGSACKTAQQILEQTQYNSLRTILGVYRSTPTNILLDLASMTSFQIRAEELTRRYLTRSYSQSSHKIIPKQIFTENLRKKKKTIPNYCNHQLYNSWTKIKDDLQILKKRDLLPCFEIPLQPQLESIDINLDTGKDIKRGKINANFYSTKIQSIYPNYIEIYTDGSKRTNNECGGLAIVSPSLKTEKLYKIDKKANIFEIESMAIIMALKLIKDSQRIQKVIINSDSMGTLTALKDVGINAKAHPHILEIKSLISRCTRGGKKITLSWCPGHMGIQGNEEANTAANRAIKDGSLINNFQIEAKSLYKKWKHSAIERNKHELKKTFQKKGRNYGLYANLGNQKPWFLSTSLSRADSTLINRIRSGHVNTKIYLKRIGKIPEDICDCGKSPQSLNHIFWNCELTKEETKKLSNFLINKKILPPWEITSLSFTEDDEIRREITKFANKIRPVINITHIPIEEE</sequence>
<dbReference type="GO" id="GO:0071897">
    <property type="term" value="P:DNA biosynthetic process"/>
    <property type="evidence" value="ECO:0007669"/>
    <property type="project" value="UniProtKB-ARBA"/>
</dbReference>
<dbReference type="AlphaFoldDB" id="A0A6V7LYK6"/>
<dbReference type="Pfam" id="PF00078">
    <property type="entry name" value="RVT_1"/>
    <property type="match status" value="1"/>
</dbReference>
<dbReference type="CDD" id="cd01650">
    <property type="entry name" value="RT_nLTR_like"/>
    <property type="match status" value="1"/>
</dbReference>
<name>A0A6V7LYK6_9HYME</name>
<dbReference type="InterPro" id="IPR043128">
    <property type="entry name" value="Rev_trsase/Diguanyl_cyclase"/>
</dbReference>
<dbReference type="InterPro" id="IPR043502">
    <property type="entry name" value="DNA/RNA_pol_sf"/>
</dbReference>
<accession>A0A6V7LYK6</accession>
<dbReference type="InterPro" id="IPR002156">
    <property type="entry name" value="RNaseH_domain"/>
</dbReference>
<dbReference type="InterPro" id="IPR036397">
    <property type="entry name" value="RNaseH_sf"/>
</dbReference>
<dbReference type="SUPFAM" id="SSF53098">
    <property type="entry name" value="Ribonuclease H-like"/>
    <property type="match status" value="1"/>
</dbReference>
<evidence type="ECO:0008006" key="4">
    <source>
        <dbReference type="Google" id="ProtNLM"/>
    </source>
</evidence>
<dbReference type="InterPro" id="IPR052560">
    <property type="entry name" value="RdDP_mobile_element"/>
</dbReference>
<proteinExistence type="predicted"/>
<dbReference type="GO" id="GO:0003676">
    <property type="term" value="F:nucleic acid binding"/>
    <property type="evidence" value="ECO:0007669"/>
    <property type="project" value="InterPro"/>
</dbReference>
<dbReference type="EMBL" id="CADCXW020000344">
    <property type="protein sequence ID" value="CAD1580641.1"/>
    <property type="molecule type" value="Genomic_DNA"/>
</dbReference>
<dbReference type="SUPFAM" id="SSF56672">
    <property type="entry name" value="DNA/RNA polymerases"/>
    <property type="match status" value="1"/>
</dbReference>
<dbReference type="CDD" id="cd09276">
    <property type="entry name" value="Rnase_HI_RT_non_LTR"/>
    <property type="match status" value="1"/>
</dbReference>
<dbReference type="Gene3D" id="3.30.420.10">
    <property type="entry name" value="Ribonuclease H-like superfamily/Ribonuclease H"/>
    <property type="match status" value="1"/>
</dbReference>
<dbReference type="GO" id="GO:0004523">
    <property type="term" value="F:RNA-DNA hybrid ribonuclease activity"/>
    <property type="evidence" value="ECO:0007669"/>
    <property type="project" value="InterPro"/>
</dbReference>
<protein>
    <recommendedName>
        <fullName evidence="4">Reverse transcriptase domain-containing protein</fullName>
    </recommendedName>
</protein>
<evidence type="ECO:0000313" key="3">
    <source>
        <dbReference type="EMBL" id="CAD1580641.1"/>
    </source>
</evidence>